<dbReference type="SMART" id="SM00028">
    <property type="entry name" value="TPR"/>
    <property type="match status" value="8"/>
</dbReference>
<evidence type="ECO:0000256" key="1">
    <source>
        <dbReference type="PROSITE-ProRule" id="PRU00339"/>
    </source>
</evidence>
<gene>
    <name evidence="3" type="ORF">HPC62_07710</name>
</gene>
<dbReference type="PANTHER" id="PTHR44366">
    <property type="entry name" value="UDP-N-ACETYLGLUCOSAMINE--PEPTIDE N-ACETYLGLUCOSAMINYLTRANSFERASE 110 KDA SUBUNIT"/>
    <property type="match status" value="1"/>
</dbReference>
<feature type="repeat" description="TPR" evidence="1">
    <location>
        <begin position="379"/>
        <end position="412"/>
    </location>
</feature>
<dbReference type="Gene3D" id="1.25.40.10">
    <property type="entry name" value="Tetratricopeptide repeat domain"/>
    <property type="match status" value="2"/>
</dbReference>
<dbReference type="Pfam" id="PF13432">
    <property type="entry name" value="TPR_16"/>
    <property type="match status" value="1"/>
</dbReference>
<proteinExistence type="predicted"/>
<dbReference type="PANTHER" id="PTHR44366:SF1">
    <property type="entry name" value="UDP-N-ACETYLGLUCOSAMINE--PEPTIDE N-ACETYLGLUCOSAMINYLTRANSFERASE 110 KDA SUBUNIT"/>
    <property type="match status" value="1"/>
</dbReference>
<reference evidence="3 4" key="1">
    <citation type="submission" date="2020-05" db="EMBL/GenBank/DDBJ databases">
        <title>Complete genome sequence of of a novel Thermoleptolyngbya strain isolated from hot springs of Ganzi, Sichuan China.</title>
        <authorList>
            <person name="Tang J."/>
            <person name="Daroch M."/>
            <person name="Li L."/>
            <person name="Waleron K."/>
            <person name="Waleron M."/>
            <person name="Waleron M."/>
        </authorList>
    </citation>
    <scope>NUCLEOTIDE SEQUENCE [LARGE SCALE GENOMIC DNA]</scope>
    <source>
        <strain evidence="3 4">PKUAC-SCTA183</strain>
    </source>
</reference>
<sequence length="861" mass="94482">MSEVLDWVFQGDTGGAIAYCEARIAQGETDLQHYALLGLALLLQGQEAEAQAVWMTPLSDAEPDALEAYLSSLANLLEQALTHCLAHQQYPAAERLSRQLLELDAEQATYHHRLGIAQAQRGDLDAALASWQQAIALQPDFVDAWAQQAQTYQTLGQFAEAGESYAAWTRLQPDNADAWAGLGLCQGKLGNWAAAVQAWGQSHALAPDAAPVLADMSYGLLQLGQAAEALSGLRQALWQRSDFAETYCAWAKTPPQNPAVCANAAFLETLAVADHSDAALHQAGNLLARGGQLERAIALYQQALQENPSNFAAVIDLGNALVQTGQMSEAIALYQTPLSEAPNAADLWLSLGQALWKQGDAERAIAAAHHALSLHANREDAHRLLGLAYLAQGNADLAAEHWRSLLAQQPEAVEGWYNLAAALMQTGEPAEALQCLQTALKLNSNLAPQVANLLAGWQNQGRGHPPWGATSPMLDDPLWEKTRPVDAPTREVRTLPDWVASEPRASFTPVHPPQVVALKPPRCLEPRPHLSFGLGDALSIPGTFVATLPNGRFWLDSDQSSLAVFNAAGEVMRDCSAEFPLLTPGHPDLLARQHWVFSSQKLPPIERLSGTVAVLAGVSNNIYFHWMLDVLPRLKVLQDGEFNLNEIDYWLVGDRHSWQQDSLHHLQIPSEKVLSVQEHLHIQADQLIIPSFPGAAAWPQAWVCDWLKSSFLHSQTLAPDLPKRLYLSRQKTRDRRIINEESVVKLLESQGFATVYLETCTIAEQAQLFYNAELIVSPHGSGLTNLAFCRPGTQVVELFSPNYVYPCYWYLSNLIGLDYAYLLGEVPAGHFWQSLLYPLVRVEDIFVNLDALAQMVGGMMR</sequence>
<dbReference type="InterPro" id="IPR011990">
    <property type="entry name" value="TPR-like_helical_dom_sf"/>
</dbReference>
<dbReference type="GO" id="GO:0006493">
    <property type="term" value="P:protein O-linked glycosylation"/>
    <property type="evidence" value="ECO:0007669"/>
    <property type="project" value="InterPro"/>
</dbReference>
<dbReference type="RefSeq" id="WP_172354562.1">
    <property type="nucleotide sequence ID" value="NZ_CP053661.1"/>
</dbReference>
<evidence type="ECO:0000313" key="3">
    <source>
        <dbReference type="EMBL" id="QKD82102.1"/>
    </source>
</evidence>
<keyword evidence="1" id="KW-0802">TPR repeat</keyword>
<accession>A0A6M8B7I3</accession>
<dbReference type="InterPro" id="IPR019734">
    <property type="entry name" value="TPR_rpt"/>
</dbReference>
<dbReference type="InterPro" id="IPR037919">
    <property type="entry name" value="OGT"/>
</dbReference>
<dbReference type="Pfam" id="PF04577">
    <property type="entry name" value="Glyco_transf_61"/>
    <property type="match status" value="1"/>
</dbReference>
<feature type="domain" description="Glycosyltransferase 61 catalytic" evidence="2">
    <location>
        <begin position="623"/>
        <end position="796"/>
    </location>
</feature>
<evidence type="ECO:0000313" key="4">
    <source>
        <dbReference type="Proteomes" id="UP000505210"/>
    </source>
</evidence>
<dbReference type="SUPFAM" id="SSF48452">
    <property type="entry name" value="TPR-like"/>
    <property type="match status" value="2"/>
</dbReference>
<dbReference type="Pfam" id="PF14559">
    <property type="entry name" value="TPR_19"/>
    <property type="match status" value="1"/>
</dbReference>
<dbReference type="KEGG" id="theu:HPC62_07710"/>
<feature type="repeat" description="TPR" evidence="1">
    <location>
        <begin position="413"/>
        <end position="446"/>
    </location>
</feature>
<keyword evidence="4" id="KW-1185">Reference proteome</keyword>
<dbReference type="Proteomes" id="UP000505210">
    <property type="component" value="Chromosome"/>
</dbReference>
<dbReference type="PROSITE" id="PS50005">
    <property type="entry name" value="TPR"/>
    <property type="match status" value="7"/>
</dbReference>
<organism evidence="3 4">
    <name type="scientific">Thermoleptolyngbya sichuanensis A183</name>
    <dbReference type="NCBI Taxonomy" id="2737172"/>
    <lineage>
        <taxon>Bacteria</taxon>
        <taxon>Bacillati</taxon>
        <taxon>Cyanobacteriota</taxon>
        <taxon>Cyanophyceae</taxon>
        <taxon>Oculatellales</taxon>
        <taxon>Oculatellaceae</taxon>
        <taxon>Thermoleptolyngbya</taxon>
        <taxon>Thermoleptolyngbya sichuanensis</taxon>
    </lineage>
</organism>
<feature type="repeat" description="TPR" evidence="1">
    <location>
        <begin position="345"/>
        <end position="378"/>
    </location>
</feature>
<dbReference type="EMBL" id="CP053661">
    <property type="protein sequence ID" value="QKD82102.1"/>
    <property type="molecule type" value="Genomic_DNA"/>
</dbReference>
<dbReference type="AlphaFoldDB" id="A0A6M8B7I3"/>
<feature type="repeat" description="TPR" evidence="1">
    <location>
        <begin position="108"/>
        <end position="141"/>
    </location>
</feature>
<name>A0A6M8B7I3_9CYAN</name>
<dbReference type="GO" id="GO:0097363">
    <property type="term" value="F:protein O-acetylglucosaminyltransferase activity"/>
    <property type="evidence" value="ECO:0007669"/>
    <property type="project" value="TreeGrafter"/>
</dbReference>
<dbReference type="Pfam" id="PF13414">
    <property type="entry name" value="TPR_11"/>
    <property type="match status" value="1"/>
</dbReference>
<evidence type="ECO:0000259" key="2">
    <source>
        <dbReference type="Pfam" id="PF04577"/>
    </source>
</evidence>
<feature type="repeat" description="TPR" evidence="1">
    <location>
        <begin position="142"/>
        <end position="175"/>
    </location>
</feature>
<feature type="repeat" description="TPR" evidence="1">
    <location>
        <begin position="311"/>
        <end position="344"/>
    </location>
</feature>
<feature type="repeat" description="TPR" evidence="1">
    <location>
        <begin position="277"/>
        <end position="310"/>
    </location>
</feature>
<dbReference type="InterPro" id="IPR049625">
    <property type="entry name" value="Glyco_transf_61_cat"/>
</dbReference>
<protein>
    <submittedName>
        <fullName evidence="3">DUF563 domain-containing protein</fullName>
    </submittedName>
</protein>